<keyword evidence="3" id="KW-1185">Reference proteome</keyword>
<evidence type="ECO:0000313" key="2">
    <source>
        <dbReference type="EMBL" id="TNN80192.1"/>
    </source>
</evidence>
<comment type="caution">
    <text evidence="2">The sequence shown here is derived from an EMBL/GenBank/DDBJ whole genome shotgun (WGS) entry which is preliminary data.</text>
</comment>
<proteinExistence type="predicted"/>
<evidence type="ECO:0000256" key="1">
    <source>
        <dbReference type="SAM" id="MobiDB-lite"/>
    </source>
</evidence>
<dbReference type="Proteomes" id="UP000314294">
    <property type="component" value="Unassembled WGS sequence"/>
</dbReference>
<protein>
    <submittedName>
        <fullName evidence="2">Uncharacterized protein</fullName>
    </submittedName>
</protein>
<name>A0A4Z2ISD3_9TELE</name>
<dbReference type="EMBL" id="SRLO01000056">
    <property type="protein sequence ID" value="TNN80192.1"/>
    <property type="molecule type" value="Genomic_DNA"/>
</dbReference>
<gene>
    <name evidence="2" type="ORF">EYF80_009517</name>
</gene>
<dbReference type="AlphaFoldDB" id="A0A4Z2ISD3"/>
<evidence type="ECO:0000313" key="3">
    <source>
        <dbReference type="Proteomes" id="UP000314294"/>
    </source>
</evidence>
<feature type="region of interest" description="Disordered" evidence="1">
    <location>
        <begin position="64"/>
        <end position="90"/>
    </location>
</feature>
<accession>A0A4Z2ISD3</accession>
<reference evidence="2 3" key="1">
    <citation type="submission" date="2019-03" db="EMBL/GenBank/DDBJ databases">
        <title>First draft genome of Liparis tanakae, snailfish: a comprehensive survey of snailfish specific genes.</title>
        <authorList>
            <person name="Kim W."/>
            <person name="Song I."/>
            <person name="Jeong J.-H."/>
            <person name="Kim D."/>
            <person name="Kim S."/>
            <person name="Ryu S."/>
            <person name="Song J.Y."/>
            <person name="Lee S.K."/>
        </authorList>
    </citation>
    <scope>NUCLEOTIDE SEQUENCE [LARGE SCALE GENOMIC DNA]</scope>
    <source>
        <tissue evidence="2">Muscle</tissue>
    </source>
</reference>
<sequence length="90" mass="9800">MNCEYGCGTLLGPTLPKQPGGGDKLWHVPEAWVASCRAVLDADWNYSHWFGAVMGSGRSKPTCRYKHTETSPGVPHKGSLRPMPLSVQGF</sequence>
<organism evidence="2 3">
    <name type="scientific">Liparis tanakae</name>
    <name type="common">Tanaka's snailfish</name>
    <dbReference type="NCBI Taxonomy" id="230148"/>
    <lineage>
        <taxon>Eukaryota</taxon>
        <taxon>Metazoa</taxon>
        <taxon>Chordata</taxon>
        <taxon>Craniata</taxon>
        <taxon>Vertebrata</taxon>
        <taxon>Euteleostomi</taxon>
        <taxon>Actinopterygii</taxon>
        <taxon>Neopterygii</taxon>
        <taxon>Teleostei</taxon>
        <taxon>Neoteleostei</taxon>
        <taxon>Acanthomorphata</taxon>
        <taxon>Eupercaria</taxon>
        <taxon>Perciformes</taxon>
        <taxon>Cottioidei</taxon>
        <taxon>Cottales</taxon>
        <taxon>Liparidae</taxon>
        <taxon>Liparis</taxon>
    </lineage>
</organism>